<dbReference type="InterPro" id="IPR046848">
    <property type="entry name" value="E_motif"/>
</dbReference>
<evidence type="ECO:0000256" key="2">
    <source>
        <dbReference type="ARBA" id="ARBA00022737"/>
    </source>
</evidence>
<protein>
    <recommendedName>
        <fullName evidence="4">DYW domain-containing protein</fullName>
    </recommendedName>
</protein>
<dbReference type="EMBL" id="JAKOGI010000072">
    <property type="protein sequence ID" value="KAJ8445691.1"/>
    <property type="molecule type" value="Genomic_DNA"/>
</dbReference>
<dbReference type="Pfam" id="PF13041">
    <property type="entry name" value="PPR_2"/>
    <property type="match status" value="2"/>
</dbReference>
<dbReference type="Pfam" id="PF01535">
    <property type="entry name" value="PPR"/>
    <property type="match status" value="4"/>
</dbReference>
<name>A0A9Q1KJQ9_9CARY</name>
<dbReference type="InterPro" id="IPR046960">
    <property type="entry name" value="PPR_At4g14850-like_plant"/>
</dbReference>
<dbReference type="GO" id="GO:0003723">
    <property type="term" value="F:RNA binding"/>
    <property type="evidence" value="ECO:0007669"/>
    <property type="project" value="InterPro"/>
</dbReference>
<dbReference type="Pfam" id="PF20431">
    <property type="entry name" value="E_motif"/>
    <property type="match status" value="1"/>
</dbReference>
<dbReference type="InterPro" id="IPR002885">
    <property type="entry name" value="PPR_rpt"/>
</dbReference>
<dbReference type="Pfam" id="PF14432">
    <property type="entry name" value="DYW_deaminase"/>
    <property type="match status" value="1"/>
</dbReference>
<dbReference type="GO" id="GO:0009451">
    <property type="term" value="P:RNA modification"/>
    <property type="evidence" value="ECO:0007669"/>
    <property type="project" value="InterPro"/>
</dbReference>
<keyword evidence="2" id="KW-0677">Repeat</keyword>
<gene>
    <name evidence="5" type="ORF">Cgig2_026018</name>
</gene>
<feature type="repeat" description="PPR" evidence="3">
    <location>
        <begin position="95"/>
        <end position="129"/>
    </location>
</feature>
<dbReference type="FunFam" id="1.25.40.10:FF:000184">
    <property type="entry name" value="Pentatricopeptide repeat-containing protein, chloroplastic"/>
    <property type="match status" value="1"/>
</dbReference>
<proteinExistence type="inferred from homology"/>
<feature type="domain" description="DYW" evidence="4">
    <location>
        <begin position="513"/>
        <end position="559"/>
    </location>
</feature>
<dbReference type="FunFam" id="1.25.40.10:FF:000351">
    <property type="entry name" value="Pentatricopeptide repeat-containing protein"/>
    <property type="match status" value="1"/>
</dbReference>
<feature type="repeat" description="PPR" evidence="3">
    <location>
        <begin position="298"/>
        <end position="332"/>
    </location>
</feature>
<dbReference type="Gene3D" id="1.25.40.10">
    <property type="entry name" value="Tetratricopeptide repeat domain"/>
    <property type="match status" value="3"/>
</dbReference>
<dbReference type="NCBIfam" id="TIGR00756">
    <property type="entry name" value="PPR"/>
    <property type="match status" value="5"/>
</dbReference>
<dbReference type="InterPro" id="IPR032867">
    <property type="entry name" value="DYW_dom"/>
</dbReference>
<reference evidence="5" key="1">
    <citation type="submission" date="2022-04" db="EMBL/GenBank/DDBJ databases">
        <title>Carnegiea gigantea Genome sequencing and assembly v2.</title>
        <authorList>
            <person name="Copetti D."/>
            <person name="Sanderson M.J."/>
            <person name="Burquez A."/>
            <person name="Wojciechowski M.F."/>
        </authorList>
    </citation>
    <scope>NUCLEOTIDE SEQUENCE</scope>
    <source>
        <strain evidence="5">SGP5-SGP5p</strain>
        <tissue evidence="5">Aerial part</tissue>
    </source>
</reference>
<evidence type="ECO:0000256" key="3">
    <source>
        <dbReference type="PROSITE-ProRule" id="PRU00708"/>
    </source>
</evidence>
<sequence length="606" mass="68365">MIKLPILHQHLVFLPQQDCPQSLELSLRLGEKECVSLLKSCESMKEVKQVHAQMLKLGLSWNPYCLSNLITTCALSNWGNMDYAFLVFGQIDDPGSFEFNTMIRGHVKDGDFETALQLFVEMLKREILPDNFTYPFVLKACAALCLLDLGLEIHGQLFKLGFHDDLYVQNSLINMYGKCGNISSSCTVFEEMEPKSVASWSALIAAHANLGMWCECLEIFRDMMSEGDWRAEESILVSLLTACTHLGALDLGSSIHAYLMRNLSGLNVILETSLVDMYMKCGSIEKALALFNRMSLKNRHSYTVIISGLAIHGHGHEALRHFSEMLEQGIEPDDAVYVSVLSACRHAGLVQEGLELFSKMQLEHQIQPTIQHYGCIIDLLGRAAMFNEALDLIQRMPMAPNDVVWRSLLSAARDHHNLEVGEKAARNLMQLDSKNAGDYLMISNMYARAQRWTDSAIARTMIPQKALDQVAGACIVEVKRKVYSFVSQDKSHSNWEDIYEMIHQMEWQLKFEGYIPDVSEVLHGVDAEEKRQNLRHHSQKLALAVALIHTSQDATIRIHYTTACPSLAFGQYNTKAKRVKWTSSGEKFAAHNFKQSEAGIQKHHPI</sequence>
<dbReference type="InterPro" id="IPR011990">
    <property type="entry name" value="TPR-like_helical_dom_sf"/>
</dbReference>
<dbReference type="PROSITE" id="PS51375">
    <property type="entry name" value="PPR"/>
    <property type="match status" value="3"/>
</dbReference>
<accession>A0A9Q1KJQ9</accession>
<dbReference type="FunFam" id="1.25.40.10:FF:000576">
    <property type="entry name" value="Pentatricopeptide repeat-containing protein, chloroplastic"/>
    <property type="match status" value="1"/>
</dbReference>
<evidence type="ECO:0000259" key="4">
    <source>
        <dbReference type="Pfam" id="PF14432"/>
    </source>
</evidence>
<feature type="repeat" description="PPR" evidence="3">
    <location>
        <begin position="165"/>
        <end position="199"/>
    </location>
</feature>
<evidence type="ECO:0000313" key="5">
    <source>
        <dbReference type="EMBL" id="KAJ8445691.1"/>
    </source>
</evidence>
<dbReference type="Proteomes" id="UP001153076">
    <property type="component" value="Unassembled WGS sequence"/>
</dbReference>
<dbReference type="OrthoDB" id="736572at2759"/>
<dbReference type="GO" id="GO:0008270">
    <property type="term" value="F:zinc ion binding"/>
    <property type="evidence" value="ECO:0007669"/>
    <property type="project" value="InterPro"/>
</dbReference>
<dbReference type="PANTHER" id="PTHR47926:SF400">
    <property type="entry name" value="PENTACOTRIPEPTIDE-REPEAT REGION OF PRORP DOMAIN-CONTAINING PROTEIN"/>
    <property type="match status" value="1"/>
</dbReference>
<comment type="caution">
    <text evidence="5">The sequence shown here is derived from an EMBL/GenBank/DDBJ whole genome shotgun (WGS) entry which is preliminary data.</text>
</comment>
<evidence type="ECO:0000256" key="1">
    <source>
        <dbReference type="ARBA" id="ARBA00006643"/>
    </source>
</evidence>
<comment type="similarity">
    <text evidence="1">Belongs to the PPR family. PCMP-H subfamily.</text>
</comment>
<keyword evidence="6" id="KW-1185">Reference proteome</keyword>
<dbReference type="PANTHER" id="PTHR47926">
    <property type="entry name" value="PENTATRICOPEPTIDE REPEAT-CONTAINING PROTEIN"/>
    <property type="match status" value="1"/>
</dbReference>
<dbReference type="AlphaFoldDB" id="A0A9Q1KJQ9"/>
<evidence type="ECO:0000313" key="6">
    <source>
        <dbReference type="Proteomes" id="UP001153076"/>
    </source>
</evidence>
<organism evidence="5 6">
    <name type="scientific">Carnegiea gigantea</name>
    <dbReference type="NCBI Taxonomy" id="171969"/>
    <lineage>
        <taxon>Eukaryota</taxon>
        <taxon>Viridiplantae</taxon>
        <taxon>Streptophyta</taxon>
        <taxon>Embryophyta</taxon>
        <taxon>Tracheophyta</taxon>
        <taxon>Spermatophyta</taxon>
        <taxon>Magnoliopsida</taxon>
        <taxon>eudicotyledons</taxon>
        <taxon>Gunneridae</taxon>
        <taxon>Pentapetalae</taxon>
        <taxon>Caryophyllales</taxon>
        <taxon>Cactineae</taxon>
        <taxon>Cactaceae</taxon>
        <taxon>Cactoideae</taxon>
        <taxon>Echinocereeae</taxon>
        <taxon>Carnegiea</taxon>
    </lineage>
</organism>